<dbReference type="NCBIfam" id="TIGR00697">
    <property type="entry name" value="queuosine precursor transporter"/>
    <property type="match status" value="1"/>
</dbReference>
<dbReference type="EMBL" id="CP052909">
    <property type="protein sequence ID" value="QNJ97875.1"/>
    <property type="molecule type" value="Genomic_DNA"/>
</dbReference>
<keyword evidence="1" id="KW-0472">Membrane</keyword>
<protein>
    <recommendedName>
        <fullName evidence="1">Probable queuosine precursor transporter</fullName>
        <shortName evidence="1">Q precursor transporter</shortName>
    </recommendedName>
</protein>
<evidence type="ECO:0000313" key="3">
    <source>
        <dbReference type="Proteomes" id="UP000515514"/>
    </source>
</evidence>
<comment type="function">
    <text evidence="1">Involved in the import of queuosine (Q) precursors, required for Q precursor salvage.</text>
</comment>
<feature type="transmembrane region" description="Helical" evidence="1">
    <location>
        <begin position="15"/>
        <end position="34"/>
    </location>
</feature>
<comment type="similarity">
    <text evidence="1">Belongs to the vitamin uptake transporter (VUT/ECF) (TC 2.A.88) family. Q precursor transporter subfamily.</text>
</comment>
<keyword evidence="1" id="KW-1003">Cell membrane</keyword>
<dbReference type="PANTHER" id="PTHR34300">
    <property type="entry name" value="QUEUOSINE PRECURSOR TRANSPORTER-RELATED"/>
    <property type="match status" value="1"/>
</dbReference>
<gene>
    <name evidence="2" type="ORF">ALE3EI_1310</name>
</gene>
<keyword evidence="1" id="KW-1133">Transmembrane helix</keyword>
<reference evidence="2 3" key="1">
    <citation type="submission" date="2020-04" db="EMBL/GenBank/DDBJ databases">
        <title>Genome sequence of Altibacter aquimarinus strain ALE3EI.</title>
        <authorList>
            <person name="Oh H.-M."/>
            <person name="Jang D."/>
        </authorList>
    </citation>
    <scope>NUCLEOTIDE SEQUENCE [LARGE SCALE GENOMIC DNA]</scope>
    <source>
        <strain evidence="2 3">ALE3EI</strain>
    </source>
</reference>
<proteinExistence type="inferred from homology"/>
<sequence length="244" mass="27880">MAVHTVKDQLLAQRIYLILAALFIASLVASNLIFQKFFYWDFFGIYTFEISVGILPYPITFLITDIISEVYGRKKANEVVTAGIFASFFSLLIVFASAEVPATSWSPIDDALFNRVFGATAIAVFASMMAYLLAQYIDIYIFHFWKRLTNGRHLWLRNNFSTFFSQLVDTSTVLFLLCSFGKIDWALFWPLLLSGFLFKVLIAALDTPFLYAAVFALRKRFNLKTGEEIDSLNLRRVESVEDSK</sequence>
<feature type="transmembrane region" description="Helical" evidence="1">
    <location>
        <begin position="189"/>
        <end position="217"/>
    </location>
</feature>
<dbReference type="Pfam" id="PF02592">
    <property type="entry name" value="Vut_1"/>
    <property type="match status" value="1"/>
</dbReference>
<feature type="transmembrane region" description="Helical" evidence="1">
    <location>
        <begin position="163"/>
        <end position="183"/>
    </location>
</feature>
<accession>A0A7G8PU59</accession>
<dbReference type="AlphaFoldDB" id="A0A7G8PU59"/>
<dbReference type="InterPro" id="IPR003744">
    <property type="entry name" value="YhhQ"/>
</dbReference>
<evidence type="ECO:0000313" key="2">
    <source>
        <dbReference type="EMBL" id="QNJ97875.1"/>
    </source>
</evidence>
<dbReference type="RefSeq" id="WP_186992147.1">
    <property type="nucleotide sequence ID" value="NZ_CP052909.1"/>
</dbReference>
<name>A0A7G8PU59_9FLAO</name>
<organism evidence="2 3">
    <name type="scientific">Constantimarinum furrinae</name>
    <dbReference type="NCBI Taxonomy" id="2562285"/>
    <lineage>
        <taxon>Bacteria</taxon>
        <taxon>Pseudomonadati</taxon>
        <taxon>Bacteroidota</taxon>
        <taxon>Flavobacteriia</taxon>
        <taxon>Flavobacteriales</taxon>
        <taxon>Flavobacteriaceae</taxon>
        <taxon>Altibacter/Constantimarinum group</taxon>
        <taxon>Constantimarinum</taxon>
    </lineage>
</organism>
<dbReference type="GO" id="GO:0005886">
    <property type="term" value="C:plasma membrane"/>
    <property type="evidence" value="ECO:0007669"/>
    <property type="project" value="UniProtKB-SubCell"/>
</dbReference>
<dbReference type="HAMAP" id="MF_02088">
    <property type="entry name" value="Q_prec_transport"/>
    <property type="match status" value="1"/>
</dbReference>
<comment type="subcellular location">
    <subcellularLocation>
        <location evidence="1">Cell membrane</location>
        <topology evidence="1">Multi-pass membrane protein</topology>
    </subcellularLocation>
</comment>
<evidence type="ECO:0000256" key="1">
    <source>
        <dbReference type="HAMAP-Rule" id="MF_02088"/>
    </source>
</evidence>
<dbReference type="KEGG" id="alti:ALE3EI_1310"/>
<keyword evidence="1" id="KW-0812">Transmembrane</keyword>
<feature type="transmembrane region" description="Helical" evidence="1">
    <location>
        <begin position="118"/>
        <end position="142"/>
    </location>
</feature>
<keyword evidence="1" id="KW-0813">Transport</keyword>
<dbReference type="PANTHER" id="PTHR34300:SF2">
    <property type="entry name" value="QUEUOSINE PRECURSOR TRANSPORTER-RELATED"/>
    <property type="match status" value="1"/>
</dbReference>
<dbReference type="Proteomes" id="UP000515514">
    <property type="component" value="Chromosome"/>
</dbReference>
<feature type="transmembrane region" description="Helical" evidence="1">
    <location>
        <begin position="46"/>
        <end position="67"/>
    </location>
</feature>
<keyword evidence="3" id="KW-1185">Reference proteome</keyword>
<dbReference type="GO" id="GO:0022857">
    <property type="term" value="F:transmembrane transporter activity"/>
    <property type="evidence" value="ECO:0007669"/>
    <property type="project" value="UniProtKB-UniRule"/>
</dbReference>
<feature type="transmembrane region" description="Helical" evidence="1">
    <location>
        <begin position="79"/>
        <end position="98"/>
    </location>
</feature>